<dbReference type="CDD" id="cd08948">
    <property type="entry name" value="5beta-POR_like_SDR_a"/>
    <property type="match status" value="1"/>
</dbReference>
<dbReference type="InterPro" id="IPR036291">
    <property type="entry name" value="NAD(P)-bd_dom_sf"/>
</dbReference>
<comment type="caution">
    <text evidence="2">The sequence shown here is derived from an EMBL/GenBank/DDBJ whole genome shotgun (WGS) entry which is preliminary data.</text>
</comment>
<dbReference type="Gene3D" id="3.40.50.720">
    <property type="entry name" value="NAD(P)-binding Rossmann-like Domain"/>
    <property type="match status" value="1"/>
</dbReference>
<gene>
    <name evidence="2" type="ORF">FE257_003836</name>
</gene>
<organism evidence="2 3">
    <name type="scientific">Aspergillus nanangensis</name>
    <dbReference type="NCBI Taxonomy" id="2582783"/>
    <lineage>
        <taxon>Eukaryota</taxon>
        <taxon>Fungi</taxon>
        <taxon>Dikarya</taxon>
        <taxon>Ascomycota</taxon>
        <taxon>Pezizomycotina</taxon>
        <taxon>Eurotiomycetes</taxon>
        <taxon>Eurotiomycetidae</taxon>
        <taxon>Eurotiales</taxon>
        <taxon>Aspergillaceae</taxon>
        <taxon>Aspergillus</taxon>
        <taxon>Aspergillus subgen. Circumdati</taxon>
    </lineage>
</organism>
<evidence type="ECO:0000313" key="2">
    <source>
        <dbReference type="EMBL" id="KAF9883242.1"/>
    </source>
</evidence>
<dbReference type="Pfam" id="PF22917">
    <property type="entry name" value="PRISE"/>
    <property type="match status" value="1"/>
</dbReference>
<evidence type="ECO:0000313" key="3">
    <source>
        <dbReference type="Proteomes" id="UP001194746"/>
    </source>
</evidence>
<proteinExistence type="predicted"/>
<dbReference type="SUPFAM" id="SSF51735">
    <property type="entry name" value="NAD(P)-binding Rossmann-fold domains"/>
    <property type="match status" value="1"/>
</dbReference>
<dbReference type="PANTHER" id="PTHR32487">
    <property type="entry name" value="3-OXO-DELTA(4,5)-STEROID 5-BETA-REDUCTASE"/>
    <property type="match status" value="1"/>
</dbReference>
<accession>A0AAD4GNA5</accession>
<evidence type="ECO:0000259" key="1">
    <source>
        <dbReference type="Pfam" id="PF22917"/>
    </source>
</evidence>
<keyword evidence="3" id="KW-1185">Reference proteome</keyword>
<protein>
    <recommendedName>
        <fullName evidence="1">PRISE-like Rossmann-fold domain-containing protein</fullName>
    </recommendedName>
</protein>
<feature type="domain" description="PRISE-like Rossmann-fold" evidence="1">
    <location>
        <begin position="26"/>
        <end position="296"/>
    </location>
</feature>
<reference evidence="2" key="1">
    <citation type="journal article" date="2019" name="Beilstein J. Org. Chem.">
        <title>Nanangenines: drimane sesquiterpenoids as the dominant metabolite cohort of a novel Australian fungus, Aspergillus nanangensis.</title>
        <authorList>
            <person name="Lacey H.J."/>
            <person name="Gilchrist C.L.M."/>
            <person name="Crombie A."/>
            <person name="Kalaitzis J.A."/>
            <person name="Vuong D."/>
            <person name="Rutledge P.J."/>
            <person name="Turner P."/>
            <person name="Pitt J.I."/>
            <person name="Lacey E."/>
            <person name="Chooi Y.H."/>
            <person name="Piggott A.M."/>
        </authorList>
    </citation>
    <scope>NUCLEOTIDE SEQUENCE</scope>
    <source>
        <strain evidence="2">MST-FP2251</strain>
    </source>
</reference>
<reference evidence="2" key="2">
    <citation type="submission" date="2020-02" db="EMBL/GenBank/DDBJ databases">
        <authorList>
            <person name="Gilchrist C.L.M."/>
            <person name="Chooi Y.-H."/>
        </authorList>
    </citation>
    <scope>NUCLEOTIDE SEQUENCE</scope>
    <source>
        <strain evidence="2">MST-FP2251</strain>
    </source>
</reference>
<sequence length="427" mass="48028">MSIALQSKSIYHGLPVLPSESKSLTAIVTGANGISGDHMLRVLCESPERWTKIYALSRRPPNGAWPAQVEHVSLDLLASPEDLAKQLEIRGIKADYVFFFAYIQPKPKDGGNIWSAAEDLVTVNKKLLVNFLEAQALAKLLPRHVLLQLGAKYYGVHLGPTKLPNEESDSRVYLEPNFYYDQENYLKEFAAKHNISWNTTRPANVPGAVPDAAMNLCLPLGIYAAVQKHLQHPLEFPSDLAAWTNIQVLSSARMNCYLAEWAVLTKEAKNESFNCSDDCAFTWEMFWPKLAAACDLPYKGPIDATEKVKYHEFQTPYNPPPRGYGPQALIRSRFTLAEWANRPEVQNAWREIAKEHKLRHQELANMDQVFGFTDMALFFSYPLVLSMGKAKKLGFFGYVDATESIFKTLGEFVDLGMIPPFGGPHFQ</sequence>
<dbReference type="PANTHER" id="PTHR32487:SF29">
    <property type="entry name" value="NAD-DEPENDENT EPIMERASE_DEHYDRATASE DOMAIN-CONTAINING PROTEIN"/>
    <property type="match status" value="1"/>
</dbReference>
<dbReference type="InterPro" id="IPR055222">
    <property type="entry name" value="PRISE-like_Rossmann-fold"/>
</dbReference>
<dbReference type="EMBL" id="VCAU01000175">
    <property type="protein sequence ID" value="KAF9883242.1"/>
    <property type="molecule type" value="Genomic_DNA"/>
</dbReference>
<dbReference type="Proteomes" id="UP001194746">
    <property type="component" value="Unassembled WGS sequence"/>
</dbReference>
<name>A0AAD4GNA5_ASPNN</name>
<dbReference type="AlphaFoldDB" id="A0AAD4GNA5"/>